<protein>
    <recommendedName>
        <fullName evidence="5">Glycosyltransferase family 32 protein</fullName>
    </recommendedName>
</protein>
<dbReference type="SUPFAM" id="SSF53448">
    <property type="entry name" value="Nucleotide-diphospho-sugar transferases"/>
    <property type="match status" value="1"/>
</dbReference>
<evidence type="ECO:0000256" key="2">
    <source>
        <dbReference type="SAM" id="Phobius"/>
    </source>
</evidence>
<dbReference type="EMBL" id="JACCJC010000017">
    <property type="protein sequence ID" value="KAF6236653.1"/>
    <property type="molecule type" value="Genomic_DNA"/>
</dbReference>
<feature type="transmembrane region" description="Helical" evidence="2">
    <location>
        <begin position="329"/>
        <end position="348"/>
    </location>
</feature>
<accession>A0A8H6FXR4</accession>
<dbReference type="RefSeq" id="XP_037165986.1">
    <property type="nucleotide sequence ID" value="XM_037306862.1"/>
</dbReference>
<sequence>MCHMERQLINALLAIAAVSADSGLLVVNRFALSSGTYKFPFPVTTTLIQNLISFIIIIVAERLTGLLLCCLTPRESAVSLDPDQESLLRQDEKLQSHRTEVQRRRSPLRRTAVHQRLRHVFWRIIPVALVYFAKVVLGNVFLTRLPLPTYTLLRVAAIPLSLVLTASLSGDSHSTLATSCLTVATLSVVLAMMPLSDLTVVDLLQGASLSIADALFPIVLVNAYDGRYQRRTSQDNLPDEDRKRFISPSLLFRMQQECGNFWSILRHVTFLSTVLLVAHVFVSGELRSIQEDCYVLDVGILRWLLAAGGILNGTVLILMALLTMAASPVMTTFLAAPMNAFQLAIFMYTGFNHYRWIGLSVCWALGLAFLFFPTKDNASNSTAATRKSYSFARNVIITVVLCGALYCMNGLGRGSSASRDIEAPTCQNSSSVESKIPWPKALNYTSAIHDDYLGMRPHVDTVANLTFLVEQCKEIEDGGGVDDVVNCLSILKHAENEYFSIPKKGLNARASEPDVEVDHHGHAIAEDGSLVNHHGSFAAGQDQSDSFIGTCAGPVIPFHVYWTGSATWRVELFIKAYLYTQNLPCSRLWLWLDSDLDAHAVEKMLCEDAIFQRFRPLVARGDIVLKSWTFPDRVPLARESAGIASTPDLRPSMVTEDGETVLANGIVMDADGQQWLNLKSPHASLAPVQVSDAVRFIVLHLHGGVYCDMDVLLLRDMRPLLLPDPTSGSRAFAEQWVERCAPYDYNTAVISIPANSSLSSYLLRGGVRMGMNFHPRVIGRMLWDDGKGDEVKMLHNAVFDPLVTNLRREGTGTCTVPCHKNFQSAFMGEVEEKENEWSNYHGEVVEGLQGEGVVGNRSLGNFFRGAWAYHIHNQWWKFPEPTSWMDVITRAQDGYFAGFRTNAYGEWWQGPVLEGYDRERW</sequence>
<feature type="transmembrane region" description="Helical" evidence="2">
    <location>
        <begin position="261"/>
        <end position="281"/>
    </location>
</feature>
<keyword evidence="2" id="KW-0812">Transmembrane</keyword>
<feature type="transmembrane region" description="Helical" evidence="2">
    <location>
        <begin position="394"/>
        <end position="412"/>
    </location>
</feature>
<proteinExistence type="inferred from homology"/>
<feature type="transmembrane region" description="Helical" evidence="2">
    <location>
        <begin position="207"/>
        <end position="224"/>
    </location>
</feature>
<evidence type="ECO:0000313" key="4">
    <source>
        <dbReference type="Proteomes" id="UP000578531"/>
    </source>
</evidence>
<gene>
    <name evidence="3" type="ORF">HO173_004944</name>
</gene>
<name>A0A8H6FXR4_9LECA</name>
<comment type="caution">
    <text evidence="3">The sequence shown here is derived from an EMBL/GenBank/DDBJ whole genome shotgun (WGS) entry which is preliminary data.</text>
</comment>
<dbReference type="GeneID" id="59286608"/>
<feature type="transmembrane region" description="Helical" evidence="2">
    <location>
        <begin position="147"/>
        <end position="168"/>
    </location>
</feature>
<feature type="transmembrane region" description="Helical" evidence="2">
    <location>
        <begin position="51"/>
        <end position="71"/>
    </location>
</feature>
<dbReference type="Gene3D" id="3.90.550.20">
    <property type="match status" value="1"/>
</dbReference>
<organism evidence="3 4">
    <name type="scientific">Letharia columbiana</name>
    <dbReference type="NCBI Taxonomy" id="112416"/>
    <lineage>
        <taxon>Eukaryota</taxon>
        <taxon>Fungi</taxon>
        <taxon>Dikarya</taxon>
        <taxon>Ascomycota</taxon>
        <taxon>Pezizomycotina</taxon>
        <taxon>Lecanoromycetes</taxon>
        <taxon>OSLEUM clade</taxon>
        <taxon>Lecanoromycetidae</taxon>
        <taxon>Lecanorales</taxon>
        <taxon>Lecanorineae</taxon>
        <taxon>Parmeliaceae</taxon>
        <taxon>Letharia</taxon>
    </lineage>
</organism>
<feature type="transmembrane region" description="Helical" evidence="2">
    <location>
        <begin position="120"/>
        <end position="141"/>
    </location>
</feature>
<feature type="transmembrane region" description="Helical" evidence="2">
    <location>
        <begin position="301"/>
        <end position="322"/>
    </location>
</feature>
<comment type="similarity">
    <text evidence="1">Belongs to the glycosyltransferase 32 family.</text>
</comment>
<feature type="transmembrane region" description="Helical" evidence="2">
    <location>
        <begin position="175"/>
        <end position="195"/>
    </location>
</feature>
<feature type="transmembrane region" description="Helical" evidence="2">
    <location>
        <begin position="12"/>
        <end position="31"/>
    </location>
</feature>
<keyword evidence="2" id="KW-0472">Membrane</keyword>
<dbReference type="AlphaFoldDB" id="A0A8H6FXR4"/>
<evidence type="ECO:0000313" key="3">
    <source>
        <dbReference type="EMBL" id="KAF6236653.1"/>
    </source>
</evidence>
<feature type="transmembrane region" description="Helical" evidence="2">
    <location>
        <begin position="354"/>
        <end position="373"/>
    </location>
</feature>
<dbReference type="InterPro" id="IPR007577">
    <property type="entry name" value="GlycoTrfase_DXD_sugar-bd_CS"/>
</dbReference>
<keyword evidence="4" id="KW-1185">Reference proteome</keyword>
<dbReference type="InterPro" id="IPR029044">
    <property type="entry name" value="Nucleotide-diphossugar_trans"/>
</dbReference>
<dbReference type="Pfam" id="PF04488">
    <property type="entry name" value="Gly_transf_sug"/>
    <property type="match status" value="1"/>
</dbReference>
<reference evidence="3 4" key="1">
    <citation type="journal article" date="2020" name="Genomics">
        <title>Complete, high-quality genomes from long-read metagenomic sequencing of two wolf lichen thalli reveals enigmatic genome architecture.</title>
        <authorList>
            <person name="McKenzie S.K."/>
            <person name="Walston R.F."/>
            <person name="Allen J.L."/>
        </authorList>
    </citation>
    <scope>NUCLEOTIDE SEQUENCE [LARGE SCALE GENOMIC DNA]</scope>
    <source>
        <strain evidence="3">WasteWater2</strain>
    </source>
</reference>
<evidence type="ECO:0008006" key="5">
    <source>
        <dbReference type="Google" id="ProtNLM"/>
    </source>
</evidence>
<evidence type="ECO:0000256" key="1">
    <source>
        <dbReference type="ARBA" id="ARBA00009003"/>
    </source>
</evidence>
<dbReference type="OrthoDB" id="409543at2759"/>
<dbReference type="Proteomes" id="UP000578531">
    <property type="component" value="Unassembled WGS sequence"/>
</dbReference>
<dbReference type="GO" id="GO:1901135">
    <property type="term" value="P:carbohydrate derivative metabolic process"/>
    <property type="evidence" value="ECO:0007669"/>
    <property type="project" value="UniProtKB-ARBA"/>
</dbReference>
<keyword evidence="2" id="KW-1133">Transmembrane helix</keyword>